<dbReference type="PANTHER" id="PTHR11662:SF399">
    <property type="entry name" value="FI19708P1-RELATED"/>
    <property type="match status" value="1"/>
</dbReference>
<sequence>MEAAQPAAIVAPKPTRYRWFMVGLAFVAIVTNYMDRANLSVALPYMNAELNLSAAESGFILGAFFWTYAAFQIPAGALVDRLGARVVFAAAVVWWSTFTIATSFVRSSAGLLGLRLMLGVGEAGAFPAATKFVERWFPPTERGLATGIYDSGARGGTLIAIPLCTAIIAGFGWKASFVVTGLVGFLWAAVWLLTATEFPSQCRFVNKAEVEHINHGKSDEKISSVRIKWRSLLKSKTIWAMSLGFACQSYVIYFFITWYPTYLVKERGFSLLQLGFFGILPGLLGLVGSWVGGWASDKIAETRYGLSFGRKICIVVGMALSATIGLAGIVPQAWFALALLSIAFFGVSAATSAILALPADVSPRGSRSIVGTIAGFQNCVANFAGLASPVVIGFLKDRTGSFTPGLVSASIVALVGCLIYSFALGPIKSDLFEHVIEDR</sequence>
<dbReference type="PROSITE" id="PS50850">
    <property type="entry name" value="MFS"/>
    <property type="match status" value="1"/>
</dbReference>
<dbReference type="GO" id="GO:0005886">
    <property type="term" value="C:plasma membrane"/>
    <property type="evidence" value="ECO:0007669"/>
    <property type="project" value="UniProtKB-SubCell"/>
</dbReference>
<evidence type="ECO:0000313" key="9">
    <source>
        <dbReference type="Proteomes" id="UP000672934"/>
    </source>
</evidence>
<comment type="subcellular location">
    <subcellularLocation>
        <location evidence="1">Cell membrane</location>
        <topology evidence="1">Multi-pass membrane protein</topology>
    </subcellularLocation>
</comment>
<feature type="transmembrane region" description="Helical" evidence="6">
    <location>
        <begin position="271"/>
        <end position="291"/>
    </location>
</feature>
<name>A0A916IQY9_9BURK</name>
<dbReference type="GO" id="GO:0022857">
    <property type="term" value="F:transmembrane transporter activity"/>
    <property type="evidence" value="ECO:0007669"/>
    <property type="project" value="InterPro"/>
</dbReference>
<dbReference type="InterPro" id="IPR020846">
    <property type="entry name" value="MFS_dom"/>
</dbReference>
<dbReference type="PANTHER" id="PTHR11662">
    <property type="entry name" value="SOLUTE CARRIER FAMILY 17"/>
    <property type="match status" value="1"/>
</dbReference>
<feature type="transmembrane region" description="Helical" evidence="6">
    <location>
        <begin position="54"/>
        <end position="79"/>
    </location>
</feature>
<keyword evidence="2" id="KW-1003">Cell membrane</keyword>
<feature type="transmembrane region" description="Helical" evidence="6">
    <location>
        <begin position="177"/>
        <end position="194"/>
    </location>
</feature>
<dbReference type="Gene3D" id="1.20.1250.20">
    <property type="entry name" value="MFS general substrate transporter like domains"/>
    <property type="match status" value="2"/>
</dbReference>
<keyword evidence="3 6" id="KW-0812">Transmembrane</keyword>
<feature type="domain" description="Major facilitator superfamily (MFS) profile" evidence="7">
    <location>
        <begin position="21"/>
        <end position="428"/>
    </location>
</feature>
<keyword evidence="4 6" id="KW-1133">Transmembrane helix</keyword>
<dbReference type="InterPro" id="IPR050382">
    <property type="entry name" value="MFS_Na/Anion_cotransporter"/>
</dbReference>
<feature type="transmembrane region" description="Helical" evidence="6">
    <location>
        <begin position="401"/>
        <end position="423"/>
    </location>
</feature>
<dbReference type="CDD" id="cd17319">
    <property type="entry name" value="MFS_ExuT_GudP_like"/>
    <property type="match status" value="1"/>
</dbReference>
<keyword evidence="9" id="KW-1185">Reference proteome</keyword>
<keyword evidence="5 6" id="KW-0472">Membrane</keyword>
<protein>
    <submittedName>
        <fullName evidence="8">Glucarate transporter</fullName>
    </submittedName>
</protein>
<dbReference type="SUPFAM" id="SSF103473">
    <property type="entry name" value="MFS general substrate transporter"/>
    <property type="match status" value="1"/>
</dbReference>
<evidence type="ECO:0000259" key="7">
    <source>
        <dbReference type="PROSITE" id="PS50850"/>
    </source>
</evidence>
<evidence type="ECO:0000256" key="5">
    <source>
        <dbReference type="ARBA" id="ARBA00023136"/>
    </source>
</evidence>
<feature type="transmembrane region" description="Helical" evidence="6">
    <location>
        <begin position="336"/>
        <end position="357"/>
    </location>
</feature>
<evidence type="ECO:0000256" key="6">
    <source>
        <dbReference type="SAM" id="Phobius"/>
    </source>
</evidence>
<evidence type="ECO:0000256" key="1">
    <source>
        <dbReference type="ARBA" id="ARBA00004651"/>
    </source>
</evidence>
<dbReference type="Proteomes" id="UP000672934">
    <property type="component" value="Unassembled WGS sequence"/>
</dbReference>
<reference evidence="8" key="1">
    <citation type="submission" date="2021-03" db="EMBL/GenBank/DDBJ databases">
        <authorList>
            <person name="Peeters C."/>
        </authorList>
    </citation>
    <scope>NUCLEOTIDE SEQUENCE</scope>
    <source>
        <strain evidence="8">LMG 31506</strain>
    </source>
</reference>
<feature type="transmembrane region" description="Helical" evidence="6">
    <location>
        <begin position="312"/>
        <end position="330"/>
    </location>
</feature>
<feature type="transmembrane region" description="Helical" evidence="6">
    <location>
        <begin position="238"/>
        <end position="259"/>
    </location>
</feature>
<feature type="transmembrane region" description="Helical" evidence="6">
    <location>
        <begin position="86"/>
        <end position="105"/>
    </location>
</feature>
<evidence type="ECO:0000256" key="2">
    <source>
        <dbReference type="ARBA" id="ARBA00022475"/>
    </source>
</evidence>
<dbReference type="PIRSF" id="PIRSF002808">
    <property type="entry name" value="Hexose_phosphate_transp"/>
    <property type="match status" value="1"/>
</dbReference>
<accession>A0A916IQY9</accession>
<dbReference type="EMBL" id="CAJPUY010000005">
    <property type="protein sequence ID" value="CAG2137520.1"/>
    <property type="molecule type" value="Genomic_DNA"/>
</dbReference>
<organism evidence="8 9">
    <name type="scientific">Cupriavidus yeoncheonensis</name>
    <dbReference type="NCBI Taxonomy" id="1462994"/>
    <lineage>
        <taxon>Bacteria</taxon>
        <taxon>Pseudomonadati</taxon>
        <taxon>Pseudomonadota</taxon>
        <taxon>Betaproteobacteria</taxon>
        <taxon>Burkholderiales</taxon>
        <taxon>Burkholderiaceae</taxon>
        <taxon>Cupriavidus</taxon>
    </lineage>
</organism>
<proteinExistence type="predicted"/>
<dbReference type="InterPro" id="IPR036259">
    <property type="entry name" value="MFS_trans_sf"/>
</dbReference>
<dbReference type="InterPro" id="IPR000849">
    <property type="entry name" value="Sugar_P_transporter"/>
</dbReference>
<dbReference type="Pfam" id="PF07690">
    <property type="entry name" value="MFS_1"/>
    <property type="match status" value="1"/>
</dbReference>
<feature type="transmembrane region" description="Helical" evidence="6">
    <location>
        <begin position="17"/>
        <end position="34"/>
    </location>
</feature>
<dbReference type="AlphaFoldDB" id="A0A916IQY9"/>
<gene>
    <name evidence="8" type="primary">gudP_1</name>
    <name evidence="8" type="ORF">LMG31506_01853</name>
</gene>
<dbReference type="RefSeq" id="WP_211946819.1">
    <property type="nucleotide sequence ID" value="NZ_CAJPUY010000005.1"/>
</dbReference>
<evidence type="ECO:0000256" key="4">
    <source>
        <dbReference type="ARBA" id="ARBA00022989"/>
    </source>
</evidence>
<evidence type="ECO:0000256" key="3">
    <source>
        <dbReference type="ARBA" id="ARBA00022692"/>
    </source>
</evidence>
<dbReference type="InterPro" id="IPR011701">
    <property type="entry name" value="MFS"/>
</dbReference>
<evidence type="ECO:0000313" key="8">
    <source>
        <dbReference type="EMBL" id="CAG2137520.1"/>
    </source>
</evidence>
<feature type="transmembrane region" description="Helical" evidence="6">
    <location>
        <begin position="369"/>
        <end position="395"/>
    </location>
</feature>
<comment type="caution">
    <text evidence="8">The sequence shown here is derived from an EMBL/GenBank/DDBJ whole genome shotgun (WGS) entry which is preliminary data.</text>
</comment>